<evidence type="ECO:0000313" key="8">
    <source>
        <dbReference type="Proteomes" id="UP000241769"/>
    </source>
</evidence>
<dbReference type="InParanoid" id="A0A2P6NCB4"/>
<keyword evidence="8" id="KW-1185">Reference proteome</keyword>
<feature type="transmembrane region" description="Helical" evidence="6">
    <location>
        <begin position="156"/>
        <end position="174"/>
    </location>
</feature>
<dbReference type="AlphaFoldDB" id="A0A2P6NCB4"/>
<organism evidence="7 8">
    <name type="scientific">Planoprotostelium fungivorum</name>
    <dbReference type="NCBI Taxonomy" id="1890364"/>
    <lineage>
        <taxon>Eukaryota</taxon>
        <taxon>Amoebozoa</taxon>
        <taxon>Evosea</taxon>
        <taxon>Variosea</taxon>
        <taxon>Cavosteliida</taxon>
        <taxon>Cavosteliaceae</taxon>
        <taxon>Planoprotostelium</taxon>
    </lineage>
</organism>
<evidence type="ECO:0008006" key="9">
    <source>
        <dbReference type="Google" id="ProtNLM"/>
    </source>
</evidence>
<evidence type="ECO:0000256" key="4">
    <source>
        <dbReference type="ARBA" id="ARBA00022989"/>
    </source>
</evidence>
<reference evidence="7 8" key="1">
    <citation type="journal article" date="2018" name="Genome Biol. Evol.">
        <title>Multiple Roots of Fruiting Body Formation in Amoebozoa.</title>
        <authorList>
            <person name="Hillmann F."/>
            <person name="Forbes G."/>
            <person name="Novohradska S."/>
            <person name="Ferling I."/>
            <person name="Riege K."/>
            <person name="Groth M."/>
            <person name="Westermann M."/>
            <person name="Marz M."/>
            <person name="Spaller T."/>
            <person name="Winckler T."/>
            <person name="Schaap P."/>
            <person name="Glockner G."/>
        </authorList>
    </citation>
    <scope>NUCLEOTIDE SEQUENCE [LARGE SCALE GENOMIC DNA]</scope>
    <source>
        <strain evidence="7 8">Jena</strain>
    </source>
</reference>
<comment type="similarity">
    <text evidence="2">Belongs to the TMEM86 family.</text>
</comment>
<feature type="transmembrane region" description="Helical" evidence="6">
    <location>
        <begin position="194"/>
        <end position="211"/>
    </location>
</feature>
<name>A0A2P6NCB4_9EUKA</name>
<comment type="caution">
    <text evidence="7">The sequence shown here is derived from an EMBL/GenBank/DDBJ whole genome shotgun (WGS) entry which is preliminary data.</text>
</comment>
<gene>
    <name evidence="7" type="ORF">PROFUN_01111</name>
</gene>
<dbReference type="Proteomes" id="UP000241769">
    <property type="component" value="Unassembled WGS sequence"/>
</dbReference>
<keyword evidence="3 6" id="KW-0812">Transmembrane</keyword>
<feature type="transmembrane region" description="Helical" evidence="6">
    <location>
        <begin position="223"/>
        <end position="244"/>
    </location>
</feature>
<evidence type="ECO:0000256" key="3">
    <source>
        <dbReference type="ARBA" id="ARBA00022692"/>
    </source>
</evidence>
<sequence>MKNNRINKSPKRKHRIREESPVKLPHVVPEVEGPLYPLKIFGGRDTYYLGKDHTLIFSVLTALLFLIPSFRSLSQAPLWKLFPTGILALNIFRKRHQVTIGALRWVHGLTHTQVPHYADKAVMLCAVFAMHCFGDSLLAQSDVPEMMLGKSHMKNMAVSTILFGFGWLLNSVLVLTELKEEERSWNMMSLRLKISLALGMIYGLGVIGFLVKNLELEKNDGAWALLLIPYVATEIFFFASAMLAGDKMMIVGTLCYFASDTCIALEDIVPASFPLFLLSWPLYYIAQCLLFLAGTRWLQKHNQDRDRGETTSLFNRAQNILLLMGVDTSQYLPSRLQTKEQRARAMHQLARELASRNN</sequence>
<evidence type="ECO:0000256" key="5">
    <source>
        <dbReference type="ARBA" id="ARBA00023136"/>
    </source>
</evidence>
<evidence type="ECO:0000313" key="7">
    <source>
        <dbReference type="EMBL" id="PRP81604.1"/>
    </source>
</evidence>
<protein>
    <recommendedName>
        <fullName evidence="9">Transmembrane protein</fullName>
    </recommendedName>
</protein>
<dbReference type="EMBL" id="MDYQ01000121">
    <property type="protein sequence ID" value="PRP81604.1"/>
    <property type="molecule type" value="Genomic_DNA"/>
</dbReference>
<feature type="transmembrane region" description="Helical" evidence="6">
    <location>
        <begin position="280"/>
        <end position="298"/>
    </location>
</feature>
<proteinExistence type="inferred from homology"/>
<evidence type="ECO:0000256" key="6">
    <source>
        <dbReference type="SAM" id="Phobius"/>
    </source>
</evidence>
<dbReference type="InterPro" id="IPR012506">
    <property type="entry name" value="TMEM86B-like"/>
</dbReference>
<evidence type="ECO:0000256" key="2">
    <source>
        <dbReference type="ARBA" id="ARBA00007375"/>
    </source>
</evidence>
<evidence type="ECO:0000256" key="1">
    <source>
        <dbReference type="ARBA" id="ARBA00004141"/>
    </source>
</evidence>
<accession>A0A2P6NCB4</accession>
<dbReference type="Pfam" id="PF07947">
    <property type="entry name" value="YhhN"/>
    <property type="match status" value="1"/>
</dbReference>
<keyword evidence="5 6" id="KW-0472">Membrane</keyword>
<comment type="subcellular location">
    <subcellularLocation>
        <location evidence="1">Membrane</location>
        <topology evidence="1">Multi-pass membrane protein</topology>
    </subcellularLocation>
</comment>
<keyword evidence="4 6" id="KW-1133">Transmembrane helix</keyword>
<dbReference type="GO" id="GO:0016020">
    <property type="term" value="C:membrane"/>
    <property type="evidence" value="ECO:0007669"/>
    <property type="project" value="UniProtKB-SubCell"/>
</dbReference>